<evidence type="ECO:0000313" key="2">
    <source>
        <dbReference type="Proteomes" id="UP000796761"/>
    </source>
</evidence>
<comment type="caution">
    <text evidence="1">The sequence shown here is derived from an EMBL/GenBank/DDBJ whole genome shotgun (WGS) entry which is preliminary data.</text>
</comment>
<dbReference type="EMBL" id="SWJQ01000041">
    <property type="protein sequence ID" value="TRZ24786.1"/>
    <property type="molecule type" value="Genomic_DNA"/>
</dbReference>
<evidence type="ECO:0000313" key="1">
    <source>
        <dbReference type="EMBL" id="TRZ24786.1"/>
    </source>
</evidence>
<feature type="non-terminal residue" evidence="1">
    <location>
        <position position="1"/>
    </location>
</feature>
<dbReference type="AlphaFoldDB" id="A0A8K1GT32"/>
<proteinExistence type="predicted"/>
<feature type="non-terminal residue" evidence="1">
    <location>
        <position position="52"/>
    </location>
</feature>
<reference evidence="1" key="1">
    <citation type="submission" date="2019-04" db="EMBL/GenBank/DDBJ databases">
        <title>Genome assembly of Zosterops borbonicus 15179.</title>
        <authorList>
            <person name="Leroy T."/>
            <person name="Anselmetti Y."/>
            <person name="Tilak M.-K."/>
            <person name="Nabholz B."/>
        </authorList>
    </citation>
    <scope>NUCLEOTIDE SEQUENCE</scope>
    <source>
        <strain evidence="1">HGM_15179</strain>
        <tissue evidence="1">Muscle</tissue>
    </source>
</reference>
<sequence>KNAQGCWVPHSLLLAVRFACPARSLLQNGLALESQHYLTIHLFWHRILQGLQ</sequence>
<accession>A0A8K1GT32</accession>
<dbReference type="Proteomes" id="UP000796761">
    <property type="component" value="Unassembled WGS sequence"/>
</dbReference>
<gene>
    <name evidence="1" type="ORF">HGM15179_002340</name>
</gene>
<name>A0A8K1GT32_9PASS</name>
<organism evidence="1 2">
    <name type="scientific">Zosterops borbonicus</name>
    <dbReference type="NCBI Taxonomy" id="364589"/>
    <lineage>
        <taxon>Eukaryota</taxon>
        <taxon>Metazoa</taxon>
        <taxon>Chordata</taxon>
        <taxon>Craniata</taxon>
        <taxon>Vertebrata</taxon>
        <taxon>Euteleostomi</taxon>
        <taxon>Archelosauria</taxon>
        <taxon>Archosauria</taxon>
        <taxon>Dinosauria</taxon>
        <taxon>Saurischia</taxon>
        <taxon>Theropoda</taxon>
        <taxon>Coelurosauria</taxon>
        <taxon>Aves</taxon>
        <taxon>Neognathae</taxon>
        <taxon>Neoaves</taxon>
        <taxon>Telluraves</taxon>
        <taxon>Australaves</taxon>
        <taxon>Passeriformes</taxon>
        <taxon>Sylvioidea</taxon>
        <taxon>Zosteropidae</taxon>
        <taxon>Zosterops</taxon>
    </lineage>
</organism>
<keyword evidence="2" id="KW-1185">Reference proteome</keyword>
<protein>
    <submittedName>
        <fullName evidence="1">Uncharacterized protein</fullName>
    </submittedName>
</protein>